<dbReference type="AlphaFoldDB" id="A0A0A8YEZ2"/>
<reference evidence="1" key="2">
    <citation type="journal article" date="2015" name="Data Brief">
        <title>Shoot transcriptome of the giant reed, Arundo donax.</title>
        <authorList>
            <person name="Barrero R.A."/>
            <person name="Guerrero F.D."/>
            <person name="Moolhuijzen P."/>
            <person name="Goolsby J.A."/>
            <person name="Tidwell J."/>
            <person name="Bellgard S.E."/>
            <person name="Bellgard M.I."/>
        </authorList>
    </citation>
    <scope>NUCLEOTIDE SEQUENCE</scope>
    <source>
        <tissue evidence="1">Shoot tissue taken approximately 20 cm above the soil surface</tissue>
    </source>
</reference>
<sequence>MLLCFHLVRTDFNVLHPLLSNLQTRF</sequence>
<reference evidence="1" key="1">
    <citation type="submission" date="2014-09" db="EMBL/GenBank/DDBJ databases">
        <authorList>
            <person name="Magalhaes I.L.F."/>
            <person name="Oliveira U."/>
            <person name="Santos F.R."/>
            <person name="Vidigal T.H.D.A."/>
            <person name="Brescovit A.D."/>
            <person name="Santos A.J."/>
        </authorList>
    </citation>
    <scope>NUCLEOTIDE SEQUENCE</scope>
    <source>
        <tissue evidence="1">Shoot tissue taken approximately 20 cm above the soil surface</tissue>
    </source>
</reference>
<name>A0A0A8YEZ2_ARUDO</name>
<organism evidence="1">
    <name type="scientific">Arundo donax</name>
    <name type="common">Giant reed</name>
    <name type="synonym">Donax arundinaceus</name>
    <dbReference type="NCBI Taxonomy" id="35708"/>
    <lineage>
        <taxon>Eukaryota</taxon>
        <taxon>Viridiplantae</taxon>
        <taxon>Streptophyta</taxon>
        <taxon>Embryophyta</taxon>
        <taxon>Tracheophyta</taxon>
        <taxon>Spermatophyta</taxon>
        <taxon>Magnoliopsida</taxon>
        <taxon>Liliopsida</taxon>
        <taxon>Poales</taxon>
        <taxon>Poaceae</taxon>
        <taxon>PACMAD clade</taxon>
        <taxon>Arundinoideae</taxon>
        <taxon>Arundineae</taxon>
        <taxon>Arundo</taxon>
    </lineage>
</organism>
<proteinExistence type="predicted"/>
<protein>
    <submittedName>
        <fullName evidence="1">Uncharacterized protein</fullName>
    </submittedName>
</protein>
<evidence type="ECO:0000313" key="1">
    <source>
        <dbReference type="EMBL" id="JAD23770.1"/>
    </source>
</evidence>
<accession>A0A0A8YEZ2</accession>
<dbReference type="EMBL" id="GBRH01274125">
    <property type="protein sequence ID" value="JAD23770.1"/>
    <property type="molecule type" value="Transcribed_RNA"/>
</dbReference>